<accession>A0A2H3JAM6</accession>
<evidence type="ECO:0000313" key="2">
    <source>
        <dbReference type="Proteomes" id="UP000218811"/>
    </source>
</evidence>
<proteinExistence type="predicted"/>
<gene>
    <name evidence="1" type="ORF">WOLCODRAFT_29279</name>
</gene>
<dbReference type="AlphaFoldDB" id="A0A2H3JAM6"/>
<name>A0A2H3JAM6_WOLCO</name>
<dbReference type="Proteomes" id="UP000218811">
    <property type="component" value="Unassembled WGS sequence"/>
</dbReference>
<protein>
    <submittedName>
        <fullName evidence="1">Uncharacterized protein</fullName>
    </submittedName>
</protein>
<dbReference type="EMBL" id="KB467943">
    <property type="protein sequence ID" value="PCH38951.1"/>
    <property type="molecule type" value="Genomic_DNA"/>
</dbReference>
<organism evidence="1 2">
    <name type="scientific">Wolfiporia cocos (strain MD-104)</name>
    <name type="common">Brown rot fungus</name>
    <dbReference type="NCBI Taxonomy" id="742152"/>
    <lineage>
        <taxon>Eukaryota</taxon>
        <taxon>Fungi</taxon>
        <taxon>Dikarya</taxon>
        <taxon>Basidiomycota</taxon>
        <taxon>Agaricomycotina</taxon>
        <taxon>Agaricomycetes</taxon>
        <taxon>Polyporales</taxon>
        <taxon>Phaeolaceae</taxon>
        <taxon>Wolfiporia</taxon>
    </lineage>
</organism>
<reference evidence="1 2" key="1">
    <citation type="journal article" date="2012" name="Science">
        <title>The Paleozoic origin of enzymatic lignin decomposition reconstructed from 31 fungal genomes.</title>
        <authorList>
            <person name="Floudas D."/>
            <person name="Binder M."/>
            <person name="Riley R."/>
            <person name="Barry K."/>
            <person name="Blanchette R.A."/>
            <person name="Henrissat B."/>
            <person name="Martinez A.T."/>
            <person name="Otillar R."/>
            <person name="Spatafora J.W."/>
            <person name="Yadav J.S."/>
            <person name="Aerts A."/>
            <person name="Benoit I."/>
            <person name="Boyd A."/>
            <person name="Carlson A."/>
            <person name="Copeland A."/>
            <person name="Coutinho P.M."/>
            <person name="de Vries R.P."/>
            <person name="Ferreira P."/>
            <person name="Findley K."/>
            <person name="Foster B."/>
            <person name="Gaskell J."/>
            <person name="Glotzer D."/>
            <person name="Gorecki P."/>
            <person name="Heitman J."/>
            <person name="Hesse C."/>
            <person name="Hori C."/>
            <person name="Igarashi K."/>
            <person name="Jurgens J.A."/>
            <person name="Kallen N."/>
            <person name="Kersten P."/>
            <person name="Kohler A."/>
            <person name="Kuees U."/>
            <person name="Kumar T.K.A."/>
            <person name="Kuo A."/>
            <person name="LaButti K."/>
            <person name="Larrondo L.F."/>
            <person name="Lindquist E."/>
            <person name="Ling A."/>
            <person name="Lombard V."/>
            <person name="Lucas S."/>
            <person name="Lundell T."/>
            <person name="Martin R."/>
            <person name="McLaughlin D.J."/>
            <person name="Morgenstern I."/>
            <person name="Morin E."/>
            <person name="Murat C."/>
            <person name="Nagy L.G."/>
            <person name="Nolan M."/>
            <person name="Ohm R.A."/>
            <person name="Patyshakuliyeva A."/>
            <person name="Rokas A."/>
            <person name="Ruiz-Duenas F.J."/>
            <person name="Sabat G."/>
            <person name="Salamov A."/>
            <person name="Samejima M."/>
            <person name="Schmutz J."/>
            <person name="Slot J.C."/>
            <person name="St John F."/>
            <person name="Stenlid J."/>
            <person name="Sun H."/>
            <person name="Sun S."/>
            <person name="Syed K."/>
            <person name="Tsang A."/>
            <person name="Wiebenga A."/>
            <person name="Young D."/>
            <person name="Pisabarro A."/>
            <person name="Eastwood D.C."/>
            <person name="Martin F."/>
            <person name="Cullen D."/>
            <person name="Grigoriev I.V."/>
            <person name="Hibbett D.S."/>
        </authorList>
    </citation>
    <scope>NUCLEOTIDE SEQUENCE [LARGE SCALE GENOMIC DNA]</scope>
    <source>
        <strain evidence="1 2">MD-104</strain>
    </source>
</reference>
<evidence type="ECO:0000313" key="1">
    <source>
        <dbReference type="EMBL" id="PCH38951.1"/>
    </source>
</evidence>
<keyword evidence="2" id="KW-1185">Reference proteome</keyword>
<sequence length="77" mass="8691">MWALFSALRVHALTQRRWLVIITMLLGLVPVATDITLQVGKYTAAFHLKDVPLEHLSILTVAKSEFVISTDIVHHMI</sequence>